<comment type="cofactor">
    <cofactor evidence="10">
        <name>Fe(2+)</name>
        <dbReference type="ChEBI" id="CHEBI:29033"/>
    </cofactor>
</comment>
<dbReference type="GO" id="GO:0006636">
    <property type="term" value="P:unsaturated fatty acid biosynthetic process"/>
    <property type="evidence" value="ECO:0007669"/>
    <property type="project" value="TreeGrafter"/>
</dbReference>
<evidence type="ECO:0000256" key="3">
    <source>
        <dbReference type="ARBA" id="ARBA00022692"/>
    </source>
</evidence>
<protein>
    <recommendedName>
        <fullName evidence="12">Fatty acid desaturase domain-containing protein</fullName>
    </recommendedName>
</protein>
<dbReference type="CDD" id="cd03505">
    <property type="entry name" value="Delta9-FADS-like"/>
    <property type="match status" value="1"/>
</dbReference>
<keyword evidence="8" id="KW-0443">Lipid metabolism</keyword>
<reference evidence="13 14" key="1">
    <citation type="submission" date="2012-05" db="EMBL/GenBank/DDBJ databases">
        <title>Recombination and specialization in a pathogen metapopulation.</title>
        <authorList>
            <person name="Gardiner A."/>
            <person name="Kemen E."/>
            <person name="Schultz-Larsen T."/>
            <person name="MacLean D."/>
            <person name="Van Oosterhout C."/>
            <person name="Jones J.D.G."/>
        </authorList>
    </citation>
    <scope>NUCLEOTIDE SEQUENCE [LARGE SCALE GENOMIC DNA]</scope>
    <source>
        <strain evidence="13 14">Ac Nc2</strain>
    </source>
</reference>
<dbReference type="InterPro" id="IPR005804">
    <property type="entry name" value="FA_desaturase_dom"/>
</dbReference>
<dbReference type="GO" id="GO:0005789">
    <property type="term" value="C:endoplasmic reticulum membrane"/>
    <property type="evidence" value="ECO:0007669"/>
    <property type="project" value="TreeGrafter"/>
</dbReference>
<keyword evidence="10" id="KW-0444">Lipid biosynthesis</keyword>
<evidence type="ECO:0000313" key="13">
    <source>
        <dbReference type="EMBL" id="CCI43553.1"/>
    </source>
</evidence>
<evidence type="ECO:0000313" key="14">
    <source>
        <dbReference type="Proteomes" id="UP000053237"/>
    </source>
</evidence>
<organism evidence="13 14">
    <name type="scientific">Albugo candida</name>
    <dbReference type="NCBI Taxonomy" id="65357"/>
    <lineage>
        <taxon>Eukaryota</taxon>
        <taxon>Sar</taxon>
        <taxon>Stramenopiles</taxon>
        <taxon>Oomycota</taxon>
        <taxon>Peronosporomycetes</taxon>
        <taxon>Albuginales</taxon>
        <taxon>Albuginaceae</taxon>
        <taxon>Albugo</taxon>
    </lineage>
</organism>
<comment type="caution">
    <text evidence="13">The sequence shown here is derived from an EMBL/GenBank/DDBJ whole genome shotgun (WGS) entry which is preliminary data.</text>
</comment>
<name>A0A024G9W8_9STRA</name>
<evidence type="ECO:0000256" key="6">
    <source>
        <dbReference type="ARBA" id="ARBA00023002"/>
    </source>
</evidence>
<evidence type="ECO:0000256" key="7">
    <source>
        <dbReference type="ARBA" id="ARBA00023004"/>
    </source>
</evidence>
<keyword evidence="6 10" id="KW-0560">Oxidoreductase</keyword>
<evidence type="ECO:0000256" key="8">
    <source>
        <dbReference type="ARBA" id="ARBA00023098"/>
    </source>
</evidence>
<dbReference type="Proteomes" id="UP000053237">
    <property type="component" value="Unassembled WGS sequence"/>
</dbReference>
<dbReference type="STRING" id="65357.A0A024G9W8"/>
<evidence type="ECO:0000256" key="9">
    <source>
        <dbReference type="ARBA" id="ARBA00023136"/>
    </source>
</evidence>
<dbReference type="EMBL" id="CAIX01000051">
    <property type="protein sequence ID" value="CCI43553.1"/>
    <property type="molecule type" value="Genomic_DNA"/>
</dbReference>
<feature type="domain" description="Fatty acid desaturase" evidence="12">
    <location>
        <begin position="3"/>
        <end position="160"/>
    </location>
</feature>
<evidence type="ECO:0000256" key="1">
    <source>
        <dbReference type="ARBA" id="ARBA00004141"/>
    </source>
</evidence>
<dbReference type="InterPro" id="IPR015876">
    <property type="entry name" value="Acyl-CoA_DS"/>
</dbReference>
<dbReference type="PRINTS" id="PR00075">
    <property type="entry name" value="FACDDSATRASE"/>
</dbReference>
<dbReference type="GO" id="GO:0005506">
    <property type="term" value="F:iron ion binding"/>
    <property type="evidence" value="ECO:0007669"/>
    <property type="project" value="TreeGrafter"/>
</dbReference>
<dbReference type="InParanoid" id="A0A024G9W8"/>
<keyword evidence="9 11" id="KW-0472">Membrane</keyword>
<keyword evidence="7" id="KW-0408">Iron</keyword>
<dbReference type="Pfam" id="PF00487">
    <property type="entry name" value="FA_desaturase"/>
    <property type="match status" value="1"/>
</dbReference>
<dbReference type="OrthoDB" id="10260134at2759"/>
<dbReference type="AlphaFoldDB" id="A0A024G9W8"/>
<evidence type="ECO:0000256" key="10">
    <source>
        <dbReference type="RuleBase" id="RU000581"/>
    </source>
</evidence>
<proteinExistence type="inferred from homology"/>
<evidence type="ECO:0000256" key="11">
    <source>
        <dbReference type="SAM" id="Phobius"/>
    </source>
</evidence>
<evidence type="ECO:0000256" key="4">
    <source>
        <dbReference type="ARBA" id="ARBA00022832"/>
    </source>
</evidence>
<dbReference type="PANTHER" id="PTHR11351:SF101">
    <property type="entry name" value="FATTY ACID DESATURASE DOMAIN-CONTAINING PROTEIN"/>
    <property type="match status" value="1"/>
</dbReference>
<evidence type="ECO:0000259" key="12">
    <source>
        <dbReference type="Pfam" id="PF00487"/>
    </source>
</evidence>
<keyword evidence="10" id="KW-0275">Fatty acid biosynthesis</keyword>
<accession>A0A024G9W8</accession>
<feature type="transmembrane region" description="Helical" evidence="11">
    <location>
        <begin position="74"/>
        <end position="94"/>
    </location>
</feature>
<evidence type="ECO:0000256" key="5">
    <source>
        <dbReference type="ARBA" id="ARBA00022989"/>
    </source>
</evidence>
<comment type="subcellular location">
    <subcellularLocation>
        <location evidence="1">Membrane</location>
        <topology evidence="1">Multi-pass membrane protein</topology>
    </subcellularLocation>
</comment>
<sequence>MSFQGSIFTWSRDHRVHHKESDSDGDPHNSSRGFFFAHIGWIMVRKHPNVLIAGKKLNHDDLLQDPVVSFQSRYYLLTALIMCYGIPTYTGHLLGNMMNGFWVGAVFRHVWVLHMTWCVNSVAHFFGYRPYNQNSRARENAFVSICAIGEGYHNYHHKYPFDYATSEGGIFFGQWNPTKCFIDFCAFMGWAYDLKRSRSAAAAREKCYVKRSPDGEGSKIPLTKLMQGMFSRIYFGPQGKRTF</sequence>
<comment type="similarity">
    <text evidence="2 10">Belongs to the fatty acid desaturase type 1 family.</text>
</comment>
<dbReference type="GO" id="GO:0004768">
    <property type="term" value="F:stearoyl-CoA 9-desaturase activity"/>
    <property type="evidence" value="ECO:0007669"/>
    <property type="project" value="TreeGrafter"/>
</dbReference>
<keyword evidence="3 10" id="KW-0812">Transmembrane</keyword>
<dbReference type="PANTHER" id="PTHR11351">
    <property type="entry name" value="ACYL-COA DESATURASE"/>
    <property type="match status" value="1"/>
</dbReference>
<keyword evidence="4" id="KW-0276">Fatty acid metabolism</keyword>
<keyword evidence="5 11" id="KW-1133">Transmembrane helix</keyword>
<feature type="transmembrane region" description="Helical" evidence="11">
    <location>
        <begin position="106"/>
        <end position="128"/>
    </location>
</feature>
<evidence type="ECO:0000256" key="2">
    <source>
        <dbReference type="ARBA" id="ARBA00009295"/>
    </source>
</evidence>
<keyword evidence="14" id="KW-1185">Reference proteome</keyword>
<gene>
    <name evidence="13" type="ORF">BN9_043370</name>
</gene>
<comment type="domain">
    <text evidence="10">The histidine box domains are involved in binding the catalytic metal ions.</text>
</comment>